<evidence type="ECO:0000256" key="1">
    <source>
        <dbReference type="SAM" id="Phobius"/>
    </source>
</evidence>
<comment type="caution">
    <text evidence="2">The sequence shown here is derived from an EMBL/GenBank/DDBJ whole genome shotgun (WGS) entry which is preliminary data.</text>
</comment>
<dbReference type="RefSeq" id="WP_184889979.1">
    <property type="nucleotide sequence ID" value="NZ_BOOV01000019.1"/>
</dbReference>
<name>A0A7W7GB62_9ACTN</name>
<keyword evidence="1" id="KW-1133">Transmembrane helix</keyword>
<feature type="transmembrane region" description="Helical" evidence="1">
    <location>
        <begin position="6"/>
        <end position="25"/>
    </location>
</feature>
<feature type="transmembrane region" description="Helical" evidence="1">
    <location>
        <begin position="32"/>
        <end position="50"/>
    </location>
</feature>
<evidence type="ECO:0000313" key="2">
    <source>
        <dbReference type="EMBL" id="MBB4704738.1"/>
    </source>
</evidence>
<organism evidence="2 3">
    <name type="scientific">Sphaerisporangium siamense</name>
    <dbReference type="NCBI Taxonomy" id="795645"/>
    <lineage>
        <taxon>Bacteria</taxon>
        <taxon>Bacillati</taxon>
        <taxon>Actinomycetota</taxon>
        <taxon>Actinomycetes</taxon>
        <taxon>Streptosporangiales</taxon>
        <taxon>Streptosporangiaceae</taxon>
        <taxon>Sphaerisporangium</taxon>
    </lineage>
</organism>
<keyword evidence="1" id="KW-0472">Membrane</keyword>
<dbReference type="EMBL" id="JACHND010000001">
    <property type="protein sequence ID" value="MBB4704738.1"/>
    <property type="molecule type" value="Genomic_DNA"/>
</dbReference>
<keyword evidence="3" id="KW-1185">Reference proteome</keyword>
<sequence>MTSNWTAIAMIAVGLFLVGGAFSFARQGIKSGAVLVGAGAVLAFVAGVLWW</sequence>
<evidence type="ECO:0008006" key="4">
    <source>
        <dbReference type="Google" id="ProtNLM"/>
    </source>
</evidence>
<dbReference type="AlphaFoldDB" id="A0A7W7GB62"/>
<gene>
    <name evidence="2" type="ORF">BJ982_006282</name>
</gene>
<dbReference type="Proteomes" id="UP000542210">
    <property type="component" value="Unassembled WGS sequence"/>
</dbReference>
<accession>A0A7W7GB62</accession>
<protein>
    <recommendedName>
        <fullName evidence="4">Amidotransferase</fullName>
    </recommendedName>
</protein>
<proteinExistence type="predicted"/>
<keyword evidence="1" id="KW-0812">Transmembrane</keyword>
<evidence type="ECO:0000313" key="3">
    <source>
        <dbReference type="Proteomes" id="UP000542210"/>
    </source>
</evidence>
<reference evidence="2 3" key="1">
    <citation type="submission" date="2020-08" db="EMBL/GenBank/DDBJ databases">
        <title>Sequencing the genomes of 1000 actinobacteria strains.</title>
        <authorList>
            <person name="Klenk H.-P."/>
        </authorList>
    </citation>
    <scope>NUCLEOTIDE SEQUENCE [LARGE SCALE GENOMIC DNA]</scope>
    <source>
        <strain evidence="2 3">DSM 45784</strain>
    </source>
</reference>